<feature type="transmembrane region" description="Helical" evidence="1">
    <location>
        <begin position="30"/>
        <end position="52"/>
    </location>
</feature>
<evidence type="ECO:0000313" key="3">
    <source>
        <dbReference type="Proteomes" id="UP000016895"/>
    </source>
</evidence>
<keyword evidence="1" id="KW-0472">Membrane</keyword>
<gene>
    <name evidence="2" type="ORF">VIBNI_B1058</name>
</gene>
<keyword evidence="1" id="KW-1133">Transmembrane helix</keyword>
<evidence type="ECO:0000313" key="2">
    <source>
        <dbReference type="EMBL" id="CCO60831.1"/>
    </source>
</evidence>
<feature type="transmembrane region" description="Helical" evidence="1">
    <location>
        <begin position="94"/>
        <end position="112"/>
    </location>
</feature>
<evidence type="ECO:0000256" key="1">
    <source>
        <dbReference type="SAM" id="Phobius"/>
    </source>
</evidence>
<accession>U4KCW1</accession>
<keyword evidence="1" id="KW-0812">Transmembrane</keyword>
<sequence length="116" mass="13420">MNKSGFIFILLSLMLSISTALEINGTLVEQILGFVSQLVTFLLLIALFGAWQEKQLFSQNRLKLIAYSYPALLLIVPFYQYFEYSEQTMPWSYIYMQTLEFLFSLIIASILLKGKK</sequence>
<proteinExistence type="predicted"/>
<dbReference type="OrthoDB" id="5876599at2"/>
<dbReference type="Proteomes" id="UP000016895">
    <property type="component" value="Chromosome 2"/>
</dbReference>
<protein>
    <submittedName>
        <fullName evidence="2">Uncharacterized protein</fullName>
    </submittedName>
</protein>
<reference evidence="2 3" key="1">
    <citation type="journal article" date="2013" name="ISME J.">
        <title>Comparative genomics of pathogenic lineages of Vibrio nigripulchritudo identifies virulence-associated traits.</title>
        <authorList>
            <person name="Goudenege D."/>
            <person name="Labreuche Y."/>
            <person name="Krin E."/>
            <person name="Ansquer D."/>
            <person name="Mangenot S."/>
            <person name="Calteau A."/>
            <person name="Medigue C."/>
            <person name="Mazel D."/>
            <person name="Polz M.F."/>
            <person name="Le Roux F."/>
        </authorList>
    </citation>
    <scope>NUCLEOTIDE SEQUENCE [LARGE SCALE GENOMIC DNA]</scope>
    <source>
        <strain evidence="3">SnF1</strain>
    </source>
</reference>
<organism evidence="2 3">
    <name type="scientific">Vibrio nigripulchritudo</name>
    <dbReference type="NCBI Taxonomy" id="28173"/>
    <lineage>
        <taxon>Bacteria</taxon>
        <taxon>Pseudomonadati</taxon>
        <taxon>Pseudomonadota</taxon>
        <taxon>Gammaproteobacteria</taxon>
        <taxon>Vibrionales</taxon>
        <taxon>Vibrionaceae</taxon>
        <taxon>Vibrio</taxon>
    </lineage>
</organism>
<feature type="transmembrane region" description="Helical" evidence="1">
    <location>
        <begin position="64"/>
        <end position="82"/>
    </location>
</feature>
<dbReference type="STRING" id="28173.VIBNI_B1058"/>
<dbReference type="AlphaFoldDB" id="U4KCW1"/>
<name>U4KCW1_9VIBR</name>
<dbReference type="EMBL" id="FO203527">
    <property type="protein sequence ID" value="CCO60831.1"/>
    <property type="molecule type" value="Genomic_DNA"/>
</dbReference>
<keyword evidence="3" id="KW-1185">Reference proteome</keyword>
<dbReference type="KEGG" id="vni:VIBNI_B1058"/>
<dbReference type="RefSeq" id="WP_022561377.1">
    <property type="nucleotide sequence ID" value="NC_022543.1"/>
</dbReference>